<comment type="caution">
    <text evidence="1">The sequence shown here is derived from an EMBL/GenBank/DDBJ whole genome shotgun (WGS) entry which is preliminary data.</text>
</comment>
<keyword evidence="1" id="KW-0255">Endonuclease</keyword>
<reference evidence="1 2" key="1">
    <citation type="submission" date="2018-08" db="EMBL/GenBank/DDBJ databases">
        <title>A genome reference for cultivated species of the human gut microbiota.</title>
        <authorList>
            <person name="Zou Y."/>
            <person name="Xue W."/>
            <person name="Luo G."/>
        </authorList>
    </citation>
    <scope>NUCLEOTIDE SEQUENCE [LARGE SCALE GENOMIC DNA]</scope>
    <source>
        <strain evidence="1 2">AF27-12</strain>
    </source>
</reference>
<dbReference type="GO" id="GO:0003677">
    <property type="term" value="F:DNA binding"/>
    <property type="evidence" value="ECO:0007669"/>
    <property type="project" value="InterPro"/>
</dbReference>
<dbReference type="InterPro" id="IPR011335">
    <property type="entry name" value="Restrct_endonuc-II-like"/>
</dbReference>
<proteinExistence type="predicted"/>
<keyword evidence="1" id="KW-0540">Nuclease</keyword>
<dbReference type="SUPFAM" id="SSF52980">
    <property type="entry name" value="Restriction endonuclease-like"/>
    <property type="match status" value="1"/>
</dbReference>
<dbReference type="InterPro" id="IPR015277">
    <property type="entry name" value="Restrct_endonuc_II_AvaI/BsoBI"/>
</dbReference>
<dbReference type="AlphaFoldDB" id="A0A412CG83"/>
<dbReference type="Gene3D" id="3.40.91.10">
    <property type="match status" value="1"/>
</dbReference>
<gene>
    <name evidence="1" type="ORF">DWY77_03015</name>
</gene>
<dbReference type="RefSeq" id="WP_118035644.1">
    <property type="nucleotide sequence ID" value="NZ_QRTP01000005.1"/>
</dbReference>
<dbReference type="Pfam" id="PF09194">
    <property type="entry name" value="Endonuc-BsobI"/>
    <property type="match status" value="1"/>
</dbReference>
<keyword evidence="1" id="KW-0378">Hydrolase</keyword>
<sequence>MNRYITSLEDLITTHEQTRAGFLSIALEKNMVGDPYVKQALAFKSMVAHTKGPDDFLTMPAIRPFMLTAAGLSEKSLQHLNSEDQTLVIKELIDKFLKPAGTAYIDETIYRFLLTKGDAVGGTMRNRIGAMGQEKLVRCILSCMNVRGILYEWVDKTNSTFKWFPKRNDDAGIEKVLKALYWTNAKGPRVLGFNMTNSIVTKNIDICLYDTDKVGYEQGKIAKRHPEKAVMLGELKGGIDPAGADEHWKTANTALERIRTTYTAKGLQIQTSFVGAAIERAMAGEIFTQLTNGIMTNGANLTNIDQLVEYCNWLLDI</sequence>
<dbReference type="GO" id="GO:0009036">
    <property type="term" value="F:type II site-specific deoxyribonuclease activity"/>
    <property type="evidence" value="ECO:0007669"/>
    <property type="project" value="InterPro"/>
</dbReference>
<dbReference type="Gene3D" id="1.10.238.90">
    <property type="entry name" value="Restriction endonuclease BsobI, helical domain"/>
    <property type="match status" value="1"/>
</dbReference>
<dbReference type="EMBL" id="QRTP01000005">
    <property type="protein sequence ID" value="RGQ85074.1"/>
    <property type="molecule type" value="Genomic_DNA"/>
</dbReference>
<dbReference type="GO" id="GO:0009307">
    <property type="term" value="P:DNA restriction-modification system"/>
    <property type="evidence" value="ECO:0007669"/>
    <property type="project" value="InterPro"/>
</dbReference>
<evidence type="ECO:0000313" key="1">
    <source>
        <dbReference type="EMBL" id="RGQ85074.1"/>
    </source>
</evidence>
<name>A0A412CG83_9FIRM</name>
<dbReference type="InterPro" id="IPR043091">
    <property type="entry name" value="Restr_endonucII_AvaI/BsoBI_hel"/>
</dbReference>
<evidence type="ECO:0000313" key="2">
    <source>
        <dbReference type="Proteomes" id="UP000286147"/>
    </source>
</evidence>
<organism evidence="1 2">
    <name type="scientific">Megamonas rupellensis</name>
    <dbReference type="NCBI Taxonomy" id="491921"/>
    <lineage>
        <taxon>Bacteria</taxon>
        <taxon>Bacillati</taxon>
        <taxon>Bacillota</taxon>
        <taxon>Negativicutes</taxon>
        <taxon>Selenomonadales</taxon>
        <taxon>Selenomonadaceae</taxon>
        <taxon>Megamonas</taxon>
    </lineage>
</organism>
<dbReference type="Proteomes" id="UP000286147">
    <property type="component" value="Unassembled WGS sequence"/>
</dbReference>
<protein>
    <submittedName>
        <fullName evidence="1">Restriction endonuclease</fullName>
    </submittedName>
</protein>
<dbReference type="CDD" id="cd22315">
    <property type="entry name" value="BsoBI-like"/>
    <property type="match status" value="1"/>
</dbReference>
<accession>A0A412CG83</accession>